<reference evidence="6 7" key="1">
    <citation type="submission" date="2017-07" db="EMBL/GenBank/DDBJ databases">
        <title>Draft Genome Sequences of Select Purple Nonsulfur Bacteria.</title>
        <authorList>
            <person name="Lasarre B."/>
            <person name="Mckinlay J.B."/>
        </authorList>
    </citation>
    <scope>NUCLEOTIDE SEQUENCE [LARGE SCALE GENOMIC DNA]</scope>
    <source>
        <strain evidence="6 7">DSM 11907</strain>
    </source>
</reference>
<gene>
    <name evidence="6" type="ORF">CH338_21060</name>
</gene>
<dbReference type="Proteomes" id="UP000248863">
    <property type="component" value="Unassembled WGS sequence"/>
</dbReference>
<dbReference type="PANTHER" id="PTHR30473:SF3">
    <property type="entry name" value="PROTEIN PHOH"/>
    <property type="match status" value="1"/>
</dbReference>
<organism evidence="6 7">
    <name type="scientific">Rhodoplanes elegans</name>
    <dbReference type="NCBI Taxonomy" id="29408"/>
    <lineage>
        <taxon>Bacteria</taxon>
        <taxon>Pseudomonadati</taxon>
        <taxon>Pseudomonadota</taxon>
        <taxon>Alphaproteobacteria</taxon>
        <taxon>Hyphomicrobiales</taxon>
        <taxon>Nitrobacteraceae</taxon>
        <taxon>Rhodoplanes</taxon>
    </lineage>
</organism>
<keyword evidence="2" id="KW-0547">Nucleotide-binding</keyword>
<dbReference type="Pfam" id="PF02562">
    <property type="entry name" value="PhoH"/>
    <property type="match status" value="1"/>
</dbReference>
<evidence type="ECO:0000259" key="5">
    <source>
        <dbReference type="Pfam" id="PF02562"/>
    </source>
</evidence>
<dbReference type="InterPro" id="IPR027417">
    <property type="entry name" value="P-loop_NTPase"/>
</dbReference>
<feature type="region of interest" description="Disordered" evidence="4">
    <location>
        <begin position="73"/>
        <end position="107"/>
    </location>
</feature>
<sequence>MSKRTTPTPPDRRRAASIDFAAAGRLAGDPASSDIADPCTAGTRTAAADAASFGDAHAFDAFFFDLPSSPEPVARRGAKASASSRRFGERSQSLGKQSSKKKRRSERSVDTAEIIAFSGAKFSGDKFSADKFSAARALPPIEPLTEAQGAYLAALRSSPQVIVVGPAGTGKTWIAATYAADLYRTRKIGRIVLSRPNVPCGRSLGFFPGSLNEKFAPWAAPVIEAIKERIGKAAFDIALKNGDIEMVPFEVMRGRSWKDAFVLLDEAQNTTPAEMKTFLTRVGENCLTVVDGDVSQCDLPAESGLRTAIDVIRMRDLPVPVIEFGRADIVRSGLCAMWVEAFETLEAQPRG</sequence>
<feature type="domain" description="PhoH-like protein" evidence="5">
    <location>
        <begin position="141"/>
        <end position="343"/>
    </location>
</feature>
<comment type="similarity">
    <text evidence="1">Belongs to the PhoH family.</text>
</comment>
<evidence type="ECO:0000256" key="2">
    <source>
        <dbReference type="ARBA" id="ARBA00022741"/>
    </source>
</evidence>
<dbReference type="GO" id="GO:0005524">
    <property type="term" value="F:ATP binding"/>
    <property type="evidence" value="ECO:0007669"/>
    <property type="project" value="UniProtKB-KW"/>
</dbReference>
<accession>A0A327K6L0</accession>
<proteinExistence type="inferred from homology"/>
<dbReference type="GO" id="GO:0005829">
    <property type="term" value="C:cytosol"/>
    <property type="evidence" value="ECO:0007669"/>
    <property type="project" value="TreeGrafter"/>
</dbReference>
<dbReference type="EMBL" id="NPEU01000313">
    <property type="protein sequence ID" value="RAI34329.1"/>
    <property type="molecule type" value="Genomic_DNA"/>
</dbReference>
<dbReference type="Gene3D" id="3.40.50.300">
    <property type="entry name" value="P-loop containing nucleotide triphosphate hydrolases"/>
    <property type="match status" value="1"/>
</dbReference>
<comment type="caution">
    <text evidence="6">The sequence shown here is derived from an EMBL/GenBank/DDBJ whole genome shotgun (WGS) entry which is preliminary data.</text>
</comment>
<evidence type="ECO:0000256" key="3">
    <source>
        <dbReference type="ARBA" id="ARBA00022840"/>
    </source>
</evidence>
<feature type="compositionally biased region" description="Low complexity" evidence="4">
    <location>
        <begin position="79"/>
        <end position="97"/>
    </location>
</feature>
<dbReference type="AlphaFoldDB" id="A0A327K6L0"/>
<dbReference type="OrthoDB" id="9805148at2"/>
<evidence type="ECO:0000256" key="4">
    <source>
        <dbReference type="SAM" id="MobiDB-lite"/>
    </source>
</evidence>
<dbReference type="InterPro" id="IPR051451">
    <property type="entry name" value="PhoH2-like"/>
</dbReference>
<keyword evidence="3" id="KW-0067">ATP-binding</keyword>
<name>A0A327K6L0_9BRAD</name>
<dbReference type="SUPFAM" id="SSF52540">
    <property type="entry name" value="P-loop containing nucleoside triphosphate hydrolases"/>
    <property type="match status" value="1"/>
</dbReference>
<evidence type="ECO:0000313" key="7">
    <source>
        <dbReference type="Proteomes" id="UP000248863"/>
    </source>
</evidence>
<dbReference type="PANTHER" id="PTHR30473">
    <property type="entry name" value="PROTEIN PHOH"/>
    <property type="match status" value="1"/>
</dbReference>
<dbReference type="InterPro" id="IPR003714">
    <property type="entry name" value="PhoH"/>
</dbReference>
<evidence type="ECO:0000313" key="6">
    <source>
        <dbReference type="EMBL" id="RAI34329.1"/>
    </source>
</evidence>
<evidence type="ECO:0000256" key="1">
    <source>
        <dbReference type="ARBA" id="ARBA00010393"/>
    </source>
</evidence>
<keyword evidence="7" id="KW-1185">Reference proteome</keyword>
<protein>
    <recommendedName>
        <fullName evidence="5">PhoH-like protein domain-containing protein</fullName>
    </recommendedName>
</protein>